<evidence type="ECO:0000256" key="6">
    <source>
        <dbReference type="RuleBase" id="RU003915"/>
    </source>
</evidence>
<evidence type="ECO:0000313" key="9">
    <source>
        <dbReference type="EMBL" id="MBT0771940.1"/>
    </source>
</evidence>
<evidence type="ECO:0000259" key="8">
    <source>
        <dbReference type="PROSITE" id="PS50059"/>
    </source>
</evidence>
<gene>
    <name evidence="9" type="ORF">KIH74_23565</name>
</gene>
<sequence length="126" mass="13192">MSSDRQRPEIEFPEGEPPTALTITDEVVGDGPEAAAGNTVTAHYVGVAFSTGEEFDASWNRGEPLQFRLGVGQVIAGWDQGIAGMRVGGRRRLVIPPALAYGSRGAGGAIGPNETLIFVVDLVAAR</sequence>
<dbReference type="GO" id="GO:0003755">
    <property type="term" value="F:peptidyl-prolyl cis-trans isomerase activity"/>
    <property type="evidence" value="ECO:0007669"/>
    <property type="project" value="UniProtKB-EC"/>
</dbReference>
<dbReference type="PROSITE" id="PS50059">
    <property type="entry name" value="FKBP_PPIASE"/>
    <property type="match status" value="1"/>
</dbReference>
<dbReference type="InterPro" id="IPR046357">
    <property type="entry name" value="PPIase_dom_sf"/>
</dbReference>
<keyword evidence="3 5" id="KW-0697">Rotamase</keyword>
<evidence type="ECO:0000256" key="4">
    <source>
        <dbReference type="ARBA" id="ARBA00023235"/>
    </source>
</evidence>
<dbReference type="PANTHER" id="PTHR43811">
    <property type="entry name" value="FKBP-TYPE PEPTIDYL-PROLYL CIS-TRANS ISOMERASE FKPA"/>
    <property type="match status" value="1"/>
</dbReference>
<evidence type="ECO:0000256" key="7">
    <source>
        <dbReference type="SAM" id="MobiDB-lite"/>
    </source>
</evidence>
<keyword evidence="4 5" id="KW-0413">Isomerase</keyword>
<evidence type="ECO:0000256" key="3">
    <source>
        <dbReference type="ARBA" id="ARBA00023110"/>
    </source>
</evidence>
<dbReference type="EMBL" id="JAHBAY010000010">
    <property type="protein sequence ID" value="MBT0771940.1"/>
    <property type="molecule type" value="Genomic_DNA"/>
</dbReference>
<comment type="caution">
    <text evidence="9">The sequence shown here is derived from an EMBL/GenBank/DDBJ whole genome shotgun (WGS) entry which is preliminary data.</text>
</comment>
<feature type="domain" description="PPIase FKBP-type" evidence="8">
    <location>
        <begin position="37"/>
        <end position="126"/>
    </location>
</feature>
<feature type="compositionally biased region" description="Basic and acidic residues" evidence="7">
    <location>
        <begin position="1"/>
        <end position="10"/>
    </location>
</feature>
<dbReference type="Proteomes" id="UP001197247">
    <property type="component" value="Unassembled WGS sequence"/>
</dbReference>
<dbReference type="SUPFAM" id="SSF54534">
    <property type="entry name" value="FKBP-like"/>
    <property type="match status" value="1"/>
</dbReference>
<dbReference type="PANTHER" id="PTHR43811:SF19">
    <property type="entry name" value="39 KDA FK506-BINDING NUCLEAR PROTEIN"/>
    <property type="match status" value="1"/>
</dbReference>
<evidence type="ECO:0000256" key="2">
    <source>
        <dbReference type="ARBA" id="ARBA00006577"/>
    </source>
</evidence>
<comment type="similarity">
    <text evidence="2 6">Belongs to the FKBP-type PPIase family.</text>
</comment>
<dbReference type="EC" id="5.2.1.8" evidence="6"/>
<dbReference type="Gene3D" id="3.10.50.40">
    <property type="match status" value="1"/>
</dbReference>
<proteinExistence type="inferred from homology"/>
<name>A0ABS5TLQ1_9ACTN</name>
<dbReference type="RefSeq" id="WP_214158302.1">
    <property type="nucleotide sequence ID" value="NZ_JAHBAY010000010.1"/>
</dbReference>
<keyword evidence="10" id="KW-1185">Reference proteome</keyword>
<accession>A0ABS5TLQ1</accession>
<evidence type="ECO:0000313" key="10">
    <source>
        <dbReference type="Proteomes" id="UP001197247"/>
    </source>
</evidence>
<feature type="region of interest" description="Disordered" evidence="7">
    <location>
        <begin position="1"/>
        <end position="22"/>
    </location>
</feature>
<protein>
    <recommendedName>
        <fullName evidence="6">Peptidyl-prolyl cis-trans isomerase</fullName>
        <ecNumber evidence="6">5.2.1.8</ecNumber>
    </recommendedName>
</protein>
<comment type="catalytic activity">
    <reaction evidence="1 5 6">
        <text>[protein]-peptidylproline (omega=180) = [protein]-peptidylproline (omega=0)</text>
        <dbReference type="Rhea" id="RHEA:16237"/>
        <dbReference type="Rhea" id="RHEA-COMP:10747"/>
        <dbReference type="Rhea" id="RHEA-COMP:10748"/>
        <dbReference type="ChEBI" id="CHEBI:83833"/>
        <dbReference type="ChEBI" id="CHEBI:83834"/>
        <dbReference type="EC" id="5.2.1.8"/>
    </reaction>
</comment>
<organism evidence="9 10">
    <name type="scientific">Kineosporia corallincola</name>
    <dbReference type="NCBI Taxonomy" id="2835133"/>
    <lineage>
        <taxon>Bacteria</taxon>
        <taxon>Bacillati</taxon>
        <taxon>Actinomycetota</taxon>
        <taxon>Actinomycetes</taxon>
        <taxon>Kineosporiales</taxon>
        <taxon>Kineosporiaceae</taxon>
        <taxon>Kineosporia</taxon>
    </lineage>
</organism>
<reference evidence="9 10" key="1">
    <citation type="submission" date="2021-05" db="EMBL/GenBank/DDBJ databases">
        <title>Kineosporia and Streptomyces sp. nov. two new marine actinobacteria isolated from Coral.</title>
        <authorList>
            <person name="Buangrab K."/>
            <person name="Sutthacheep M."/>
            <person name="Yeemin T."/>
            <person name="Harunari E."/>
            <person name="Igarashi Y."/>
            <person name="Kanchanasin P."/>
            <person name="Tanasupawat S."/>
            <person name="Phongsopitanun W."/>
        </authorList>
    </citation>
    <scope>NUCLEOTIDE SEQUENCE [LARGE SCALE GENOMIC DNA]</scope>
    <source>
        <strain evidence="9 10">J2-2</strain>
    </source>
</reference>
<dbReference type="InterPro" id="IPR001179">
    <property type="entry name" value="PPIase_FKBP_dom"/>
</dbReference>
<evidence type="ECO:0000256" key="1">
    <source>
        <dbReference type="ARBA" id="ARBA00000971"/>
    </source>
</evidence>
<dbReference type="Pfam" id="PF00254">
    <property type="entry name" value="FKBP_C"/>
    <property type="match status" value="1"/>
</dbReference>
<evidence type="ECO:0000256" key="5">
    <source>
        <dbReference type="PROSITE-ProRule" id="PRU00277"/>
    </source>
</evidence>